<keyword evidence="3 10" id="KW-0812">Transmembrane</keyword>
<feature type="transmembrane region" description="Helical" evidence="10">
    <location>
        <begin position="94"/>
        <end position="114"/>
    </location>
</feature>
<dbReference type="GO" id="GO:0042277">
    <property type="term" value="F:peptide binding"/>
    <property type="evidence" value="ECO:0007669"/>
    <property type="project" value="TreeGrafter"/>
</dbReference>
<organism evidence="13 14">
    <name type="scientific">Ramazzottius varieornatus</name>
    <name type="common">Water bear</name>
    <name type="synonym">Tardigrade</name>
    <dbReference type="NCBI Taxonomy" id="947166"/>
    <lineage>
        <taxon>Eukaryota</taxon>
        <taxon>Metazoa</taxon>
        <taxon>Ecdysozoa</taxon>
        <taxon>Tardigrada</taxon>
        <taxon>Eutardigrada</taxon>
        <taxon>Parachela</taxon>
        <taxon>Hypsibioidea</taxon>
        <taxon>Ramazzottiidae</taxon>
        <taxon>Ramazzottius</taxon>
    </lineage>
</organism>
<feature type="transmembrane region" description="Helical" evidence="10">
    <location>
        <begin position="141"/>
        <end position="161"/>
    </location>
</feature>
<keyword evidence="2" id="KW-1003">Cell membrane</keyword>
<dbReference type="PRINTS" id="PR00896">
    <property type="entry name" value="VASOPRESSINR"/>
</dbReference>
<name>A0A1D1UIJ7_RAMVA</name>
<dbReference type="OrthoDB" id="6435638at2759"/>
<evidence type="ECO:0000259" key="12">
    <source>
        <dbReference type="PROSITE" id="PS50262"/>
    </source>
</evidence>
<reference evidence="13 14" key="1">
    <citation type="journal article" date="2016" name="Nat. Commun.">
        <title>Extremotolerant tardigrade genome and improved radiotolerance of human cultured cells by tardigrade-unique protein.</title>
        <authorList>
            <person name="Hashimoto T."/>
            <person name="Horikawa D.D."/>
            <person name="Saito Y."/>
            <person name="Kuwahara H."/>
            <person name="Kozuka-Hata H."/>
            <person name="Shin-I T."/>
            <person name="Minakuchi Y."/>
            <person name="Ohishi K."/>
            <person name="Motoyama A."/>
            <person name="Aizu T."/>
            <person name="Enomoto A."/>
            <person name="Kondo K."/>
            <person name="Tanaka S."/>
            <person name="Hara Y."/>
            <person name="Koshikawa S."/>
            <person name="Sagara H."/>
            <person name="Miura T."/>
            <person name="Yokobori S."/>
            <person name="Miyagawa K."/>
            <person name="Suzuki Y."/>
            <person name="Kubo T."/>
            <person name="Oyama M."/>
            <person name="Kohara Y."/>
            <person name="Fujiyama A."/>
            <person name="Arakawa K."/>
            <person name="Katayama T."/>
            <person name="Toyoda A."/>
            <person name="Kunieda T."/>
        </authorList>
    </citation>
    <scope>NUCLEOTIDE SEQUENCE [LARGE SCALE GENOMIC DNA]</scope>
    <source>
        <strain evidence="13 14">YOKOZUNA-1</strain>
    </source>
</reference>
<dbReference type="InterPro" id="IPR017452">
    <property type="entry name" value="GPCR_Rhodpsn_7TM"/>
</dbReference>
<dbReference type="GO" id="GO:0032870">
    <property type="term" value="P:cellular response to hormone stimulus"/>
    <property type="evidence" value="ECO:0007669"/>
    <property type="project" value="TreeGrafter"/>
</dbReference>
<comment type="subcellular location">
    <subcellularLocation>
        <location evidence="1 10">Cell membrane</location>
        <topology evidence="1 10">Multi-pass membrane protein</topology>
    </subcellularLocation>
</comment>
<evidence type="ECO:0000256" key="8">
    <source>
        <dbReference type="ARBA" id="ARBA00023180"/>
    </source>
</evidence>
<dbReference type="GO" id="GO:0005886">
    <property type="term" value="C:plasma membrane"/>
    <property type="evidence" value="ECO:0007669"/>
    <property type="project" value="UniProtKB-SubCell"/>
</dbReference>
<gene>
    <name evidence="13" type="primary">RvY_00939</name>
    <name evidence="13" type="synonym">RvY_00939.1</name>
    <name evidence="13" type="ORF">RvY_00939-1</name>
</gene>
<dbReference type="STRING" id="947166.A0A1D1UIJ7"/>
<dbReference type="CDD" id="cd15196">
    <property type="entry name" value="7tmA_Vasopressin_Oxytocin"/>
    <property type="match status" value="1"/>
</dbReference>
<keyword evidence="7 10" id="KW-0675">Receptor</keyword>
<evidence type="ECO:0000256" key="1">
    <source>
        <dbReference type="ARBA" id="ARBA00004651"/>
    </source>
</evidence>
<dbReference type="InterPro" id="IPR000276">
    <property type="entry name" value="GPCR_Rhodpsn"/>
</dbReference>
<dbReference type="EMBL" id="BDGG01000001">
    <property type="protein sequence ID" value="GAU88195.1"/>
    <property type="molecule type" value="Genomic_DNA"/>
</dbReference>
<keyword evidence="9 10" id="KW-0807">Transducer</keyword>
<evidence type="ECO:0000313" key="13">
    <source>
        <dbReference type="EMBL" id="GAU88195.1"/>
    </source>
</evidence>
<comment type="caution">
    <text evidence="10">Lacks conserved residue(s) required for the propagation of feature annotation.</text>
</comment>
<sequence>MTLLLRKQKINRMYYFILHLSIADLLVAFLNILPQMIWDITWRFQGNDFLCKSVKFFQVFSMYLSAWILVMMAFDRHYAIVYPLNAYSWRARRCTIMICTAWILSALCSLPQIFVFSQREILPGIEDCWASFIEPWGSKLYVTWFAFSIYLIPLVILTITYSQVTRTVWKVIRLKENGTLKIKPDGRTKIVNRSCVQSVIHSGSQSIRRSRTTQSTYRRVYNRTKLLTVKLTAVVVATYIICWSPFIFSLLWTTFFPDSGSLNKSAFVILLLMANLNSCTNPWIYLYFSLRKYVRCKDGWKWSLRPKLSRTASRASDNEDQEPRITEHSKTENETHYIHMPPEEKRMSVFGIPLHGRDLFTGEYAVAL</sequence>
<dbReference type="AlphaFoldDB" id="A0A1D1UIJ7"/>
<comment type="similarity">
    <text evidence="10">Belongs to the G-protein coupled receptor 1 family. Vasopressin/oxytocin receptor subfamily.</text>
</comment>
<dbReference type="Gene3D" id="1.20.1070.10">
    <property type="entry name" value="Rhodopsin 7-helix transmembrane proteins"/>
    <property type="match status" value="1"/>
</dbReference>
<feature type="compositionally biased region" description="Basic and acidic residues" evidence="11">
    <location>
        <begin position="321"/>
        <end position="337"/>
    </location>
</feature>
<dbReference type="PRINTS" id="PR00237">
    <property type="entry name" value="GPCRRHODOPSN"/>
</dbReference>
<dbReference type="Proteomes" id="UP000186922">
    <property type="component" value="Unassembled WGS sequence"/>
</dbReference>
<accession>A0A1D1UIJ7</accession>
<evidence type="ECO:0000256" key="9">
    <source>
        <dbReference type="ARBA" id="ARBA00023224"/>
    </source>
</evidence>
<evidence type="ECO:0000256" key="7">
    <source>
        <dbReference type="ARBA" id="ARBA00023170"/>
    </source>
</evidence>
<dbReference type="PANTHER" id="PTHR24241:SF161">
    <property type="entry name" value="G-PROTEIN COUPLED RECEPTORS FAMILY 1 PROFILE DOMAIN-CONTAINING PROTEIN"/>
    <property type="match status" value="1"/>
</dbReference>
<keyword evidence="4 10" id="KW-1133">Transmembrane helix</keyword>
<evidence type="ECO:0000313" key="14">
    <source>
        <dbReference type="Proteomes" id="UP000186922"/>
    </source>
</evidence>
<feature type="transmembrane region" description="Helical" evidence="10">
    <location>
        <begin position="265"/>
        <end position="288"/>
    </location>
</feature>
<dbReference type="PROSITE" id="PS00237">
    <property type="entry name" value="G_PROTEIN_RECEP_F1_1"/>
    <property type="match status" value="1"/>
</dbReference>
<comment type="caution">
    <text evidence="13">The sequence shown here is derived from an EMBL/GenBank/DDBJ whole genome shotgun (WGS) entry which is preliminary data.</text>
</comment>
<dbReference type="PANTHER" id="PTHR24241">
    <property type="entry name" value="NEUROPEPTIDE RECEPTOR-RELATED G-PROTEIN COUPLED RECEPTOR"/>
    <property type="match status" value="1"/>
</dbReference>
<protein>
    <recommendedName>
        <fullName evidence="12">G-protein coupled receptors family 1 profile domain-containing protein</fullName>
    </recommendedName>
</protein>
<dbReference type="PROSITE" id="PS50262">
    <property type="entry name" value="G_PROTEIN_RECEP_F1_2"/>
    <property type="match status" value="1"/>
</dbReference>
<feature type="domain" description="G-protein coupled receptors family 1 profile" evidence="12">
    <location>
        <begin position="1"/>
        <end position="285"/>
    </location>
</feature>
<dbReference type="Pfam" id="PF00001">
    <property type="entry name" value="7tm_1"/>
    <property type="match status" value="1"/>
</dbReference>
<evidence type="ECO:0000256" key="2">
    <source>
        <dbReference type="ARBA" id="ARBA00022475"/>
    </source>
</evidence>
<dbReference type="GO" id="GO:0005000">
    <property type="term" value="F:vasopressin receptor activity"/>
    <property type="evidence" value="ECO:0007669"/>
    <property type="project" value="InterPro"/>
</dbReference>
<dbReference type="InterPro" id="IPR001817">
    <property type="entry name" value="Vasoprsn_rcpt"/>
</dbReference>
<dbReference type="SUPFAM" id="SSF81321">
    <property type="entry name" value="Family A G protein-coupled receptor-like"/>
    <property type="match status" value="1"/>
</dbReference>
<evidence type="ECO:0000256" key="3">
    <source>
        <dbReference type="ARBA" id="ARBA00022692"/>
    </source>
</evidence>
<keyword evidence="8 10" id="KW-0325">Glycoprotein</keyword>
<feature type="region of interest" description="Disordered" evidence="11">
    <location>
        <begin position="313"/>
        <end position="337"/>
    </location>
</feature>
<evidence type="ECO:0000256" key="4">
    <source>
        <dbReference type="ARBA" id="ARBA00022989"/>
    </source>
</evidence>
<keyword evidence="6 10" id="KW-0472">Membrane</keyword>
<evidence type="ECO:0000256" key="5">
    <source>
        <dbReference type="ARBA" id="ARBA00023040"/>
    </source>
</evidence>
<evidence type="ECO:0000256" key="6">
    <source>
        <dbReference type="ARBA" id="ARBA00023136"/>
    </source>
</evidence>
<keyword evidence="14" id="KW-1185">Reference proteome</keyword>
<proteinExistence type="inferred from homology"/>
<feature type="transmembrane region" description="Helical" evidence="10">
    <location>
        <begin position="12"/>
        <end position="33"/>
    </location>
</feature>
<evidence type="ECO:0000256" key="11">
    <source>
        <dbReference type="SAM" id="MobiDB-lite"/>
    </source>
</evidence>
<keyword evidence="5 10" id="KW-0297">G-protein coupled receptor</keyword>
<feature type="transmembrane region" description="Helical" evidence="10">
    <location>
        <begin position="53"/>
        <end position="74"/>
    </location>
</feature>
<evidence type="ECO:0000256" key="10">
    <source>
        <dbReference type="RuleBase" id="RU046427"/>
    </source>
</evidence>
<feature type="transmembrane region" description="Helical" evidence="10">
    <location>
        <begin position="227"/>
        <end position="253"/>
    </location>
</feature>